<dbReference type="OrthoDB" id="2366471at2759"/>
<evidence type="ECO:0000313" key="3">
    <source>
        <dbReference type="Proteomes" id="UP000305948"/>
    </source>
</evidence>
<keyword evidence="1" id="KW-1133">Transmembrane helix</keyword>
<accession>A0A5C3NDG2</accession>
<gene>
    <name evidence="2" type="ORF">OE88DRAFT_677071</name>
</gene>
<proteinExistence type="predicted"/>
<feature type="transmembrane region" description="Helical" evidence="1">
    <location>
        <begin position="263"/>
        <end position="280"/>
    </location>
</feature>
<protein>
    <submittedName>
        <fullName evidence="2">Uncharacterized protein</fullName>
    </submittedName>
</protein>
<sequence length="441" mass="48393">MPANPLPRSSFTLDVGGVVGLFGGDEDVMAMKSVHLYVGRKWLGWYNSPGAYDLARFYGKLPTSTLWRGLLSGAKSSPETLFEYDGKEGPGFLSISSGTKLDRTGQLAHLLLNKCASLGVDMRVDGRKSTPMEVTIVQVSSSGGDAKEFPAPVHRSILVLLTSFVPILGNMACCVTCAVFGDWYLFTVILLGIVFHGIATLVLGSGKLLVTHPVTAKGAPPGDGLLMRDGEMVIVLGEENAVNIVTRGAYALTFWSKPRYDDVGLCALLLMGQFVAQLLLVPQGTLFGQVLYLVSLAVSWGYNSFLSSKELDEIEADALYTLGQHQNGLITSAPLRVDSATKFQLPTRTSVAAFIYYVLRSRSQPEESLELMKYVVPNETALWKEWRRRVAAERFYPEGKEIGNDEWAFLWVLLEDAAQAKGAYDDYERRRKEYGSTLDSV</sequence>
<evidence type="ECO:0000256" key="1">
    <source>
        <dbReference type="SAM" id="Phobius"/>
    </source>
</evidence>
<feature type="transmembrane region" description="Helical" evidence="1">
    <location>
        <begin position="157"/>
        <end position="181"/>
    </location>
</feature>
<dbReference type="Proteomes" id="UP000305948">
    <property type="component" value="Unassembled WGS sequence"/>
</dbReference>
<evidence type="ECO:0000313" key="2">
    <source>
        <dbReference type="EMBL" id="TFK55909.1"/>
    </source>
</evidence>
<keyword evidence="1" id="KW-0472">Membrane</keyword>
<dbReference type="EMBL" id="ML213504">
    <property type="protein sequence ID" value="TFK55909.1"/>
    <property type="molecule type" value="Genomic_DNA"/>
</dbReference>
<keyword evidence="3" id="KW-1185">Reference proteome</keyword>
<reference evidence="2 3" key="1">
    <citation type="journal article" date="2019" name="Nat. Ecol. Evol.">
        <title>Megaphylogeny resolves global patterns of mushroom evolution.</title>
        <authorList>
            <person name="Varga T."/>
            <person name="Krizsan K."/>
            <person name="Foldi C."/>
            <person name="Dima B."/>
            <person name="Sanchez-Garcia M."/>
            <person name="Sanchez-Ramirez S."/>
            <person name="Szollosi G.J."/>
            <person name="Szarkandi J.G."/>
            <person name="Papp V."/>
            <person name="Albert L."/>
            <person name="Andreopoulos W."/>
            <person name="Angelini C."/>
            <person name="Antonin V."/>
            <person name="Barry K.W."/>
            <person name="Bougher N.L."/>
            <person name="Buchanan P."/>
            <person name="Buyck B."/>
            <person name="Bense V."/>
            <person name="Catcheside P."/>
            <person name="Chovatia M."/>
            <person name="Cooper J."/>
            <person name="Damon W."/>
            <person name="Desjardin D."/>
            <person name="Finy P."/>
            <person name="Geml J."/>
            <person name="Haridas S."/>
            <person name="Hughes K."/>
            <person name="Justo A."/>
            <person name="Karasinski D."/>
            <person name="Kautmanova I."/>
            <person name="Kiss B."/>
            <person name="Kocsube S."/>
            <person name="Kotiranta H."/>
            <person name="LaButti K.M."/>
            <person name="Lechner B.E."/>
            <person name="Liimatainen K."/>
            <person name="Lipzen A."/>
            <person name="Lukacs Z."/>
            <person name="Mihaltcheva S."/>
            <person name="Morgado L.N."/>
            <person name="Niskanen T."/>
            <person name="Noordeloos M.E."/>
            <person name="Ohm R.A."/>
            <person name="Ortiz-Santana B."/>
            <person name="Ovrebo C."/>
            <person name="Racz N."/>
            <person name="Riley R."/>
            <person name="Savchenko A."/>
            <person name="Shiryaev A."/>
            <person name="Soop K."/>
            <person name="Spirin V."/>
            <person name="Szebenyi C."/>
            <person name="Tomsovsky M."/>
            <person name="Tulloss R.E."/>
            <person name="Uehling J."/>
            <person name="Grigoriev I.V."/>
            <person name="Vagvolgyi C."/>
            <person name="Papp T."/>
            <person name="Martin F.M."/>
            <person name="Miettinen O."/>
            <person name="Hibbett D.S."/>
            <person name="Nagy L.G."/>
        </authorList>
    </citation>
    <scope>NUCLEOTIDE SEQUENCE [LARGE SCALE GENOMIC DNA]</scope>
    <source>
        <strain evidence="2 3">OMC1185</strain>
    </source>
</reference>
<organism evidence="2 3">
    <name type="scientific">Heliocybe sulcata</name>
    <dbReference type="NCBI Taxonomy" id="5364"/>
    <lineage>
        <taxon>Eukaryota</taxon>
        <taxon>Fungi</taxon>
        <taxon>Dikarya</taxon>
        <taxon>Basidiomycota</taxon>
        <taxon>Agaricomycotina</taxon>
        <taxon>Agaricomycetes</taxon>
        <taxon>Gloeophyllales</taxon>
        <taxon>Gloeophyllaceae</taxon>
        <taxon>Heliocybe</taxon>
    </lineage>
</organism>
<dbReference type="STRING" id="5364.A0A5C3NDG2"/>
<feature type="transmembrane region" description="Helical" evidence="1">
    <location>
        <begin position="187"/>
        <end position="210"/>
    </location>
</feature>
<name>A0A5C3NDG2_9AGAM</name>
<keyword evidence="1" id="KW-0812">Transmembrane</keyword>
<dbReference type="AlphaFoldDB" id="A0A5C3NDG2"/>